<reference evidence="5 6" key="1">
    <citation type="journal article" date="2019" name="Int. J. Syst. Evol. Microbiol.">
        <title>The Global Catalogue of Microorganisms (GCM) 10K type strain sequencing project: providing services to taxonomists for standard genome sequencing and annotation.</title>
        <authorList>
            <consortium name="The Broad Institute Genomics Platform"/>
            <consortium name="The Broad Institute Genome Sequencing Center for Infectious Disease"/>
            <person name="Wu L."/>
            <person name="Ma J."/>
        </authorList>
    </citation>
    <scope>NUCLEOTIDE SEQUENCE [LARGE SCALE GENOMIC DNA]</scope>
    <source>
        <strain evidence="5 6">JCM 4565</strain>
    </source>
</reference>
<evidence type="ECO:0000256" key="1">
    <source>
        <dbReference type="ARBA" id="ARBA00023015"/>
    </source>
</evidence>
<sequence length="202" mass="21607">MRVTGADGAAAAATSAARRARIVRAATETIADYGLVGASFARIAERAEVPSTGAVCRHFKNKQELIDEVASGVLADLGQSVTARLRQETTARGALLAFLRANVEFTGSHRVRMSALLAIFTNSGFPFAAAERDRARAPIEAILRDGQARGEFRDFDPEMMASLAQSALEGLPMLLESRPELDLAAFADEVAATFDLATRREP</sequence>
<dbReference type="Gene3D" id="1.10.357.10">
    <property type="entry name" value="Tetracycline Repressor, domain 2"/>
    <property type="match status" value="1"/>
</dbReference>
<dbReference type="PANTHER" id="PTHR30055">
    <property type="entry name" value="HTH-TYPE TRANSCRIPTIONAL REGULATOR RUTR"/>
    <property type="match status" value="1"/>
</dbReference>
<dbReference type="InterPro" id="IPR009057">
    <property type="entry name" value="Homeodomain-like_sf"/>
</dbReference>
<protein>
    <submittedName>
        <fullName evidence="5">TetR family transcriptional regulator</fullName>
    </submittedName>
</protein>
<dbReference type="InterPro" id="IPR036271">
    <property type="entry name" value="Tet_transcr_reg_TetR-rel_C_sf"/>
</dbReference>
<feature type="domain" description="HTH tetR-type" evidence="4">
    <location>
        <begin position="22"/>
        <end position="69"/>
    </location>
</feature>
<keyword evidence="2" id="KW-0238">DNA-binding</keyword>
<name>A0ABN0XN52_9ACTN</name>
<dbReference type="Pfam" id="PF00440">
    <property type="entry name" value="TetR_N"/>
    <property type="match status" value="1"/>
</dbReference>
<dbReference type="SUPFAM" id="SSF48498">
    <property type="entry name" value="Tetracyclin repressor-like, C-terminal domain"/>
    <property type="match status" value="1"/>
</dbReference>
<dbReference type="RefSeq" id="WP_301891418.1">
    <property type="nucleotide sequence ID" value="NZ_BAAABW010000026.1"/>
</dbReference>
<dbReference type="PANTHER" id="PTHR30055:SF234">
    <property type="entry name" value="HTH-TYPE TRANSCRIPTIONAL REGULATOR BETI"/>
    <property type="match status" value="1"/>
</dbReference>
<dbReference type="SUPFAM" id="SSF46689">
    <property type="entry name" value="Homeodomain-like"/>
    <property type="match status" value="1"/>
</dbReference>
<evidence type="ECO:0000313" key="5">
    <source>
        <dbReference type="EMBL" id="GAA0368207.1"/>
    </source>
</evidence>
<comment type="caution">
    <text evidence="5">The sequence shown here is derived from an EMBL/GenBank/DDBJ whole genome shotgun (WGS) entry which is preliminary data.</text>
</comment>
<dbReference type="EMBL" id="BAAABW010000026">
    <property type="protein sequence ID" value="GAA0368207.1"/>
    <property type="molecule type" value="Genomic_DNA"/>
</dbReference>
<evidence type="ECO:0000259" key="4">
    <source>
        <dbReference type="Pfam" id="PF00440"/>
    </source>
</evidence>
<dbReference type="Gene3D" id="1.10.10.60">
    <property type="entry name" value="Homeodomain-like"/>
    <property type="match status" value="1"/>
</dbReference>
<evidence type="ECO:0000256" key="3">
    <source>
        <dbReference type="ARBA" id="ARBA00023163"/>
    </source>
</evidence>
<dbReference type="InterPro" id="IPR050109">
    <property type="entry name" value="HTH-type_TetR-like_transc_reg"/>
</dbReference>
<keyword evidence="3" id="KW-0804">Transcription</keyword>
<evidence type="ECO:0000313" key="6">
    <source>
        <dbReference type="Proteomes" id="UP001500063"/>
    </source>
</evidence>
<keyword evidence="6" id="KW-1185">Reference proteome</keyword>
<proteinExistence type="predicted"/>
<keyword evidence="1" id="KW-0805">Transcription regulation</keyword>
<dbReference type="InterPro" id="IPR001647">
    <property type="entry name" value="HTH_TetR"/>
</dbReference>
<dbReference type="Proteomes" id="UP001500063">
    <property type="component" value="Unassembled WGS sequence"/>
</dbReference>
<gene>
    <name evidence="5" type="ORF">GCM10010319_52680</name>
</gene>
<accession>A0ABN0XN52</accession>
<evidence type="ECO:0000256" key="2">
    <source>
        <dbReference type="ARBA" id="ARBA00023125"/>
    </source>
</evidence>
<organism evidence="5 6">
    <name type="scientific">Streptomyces blastmyceticus</name>
    <dbReference type="NCBI Taxonomy" id="68180"/>
    <lineage>
        <taxon>Bacteria</taxon>
        <taxon>Bacillati</taxon>
        <taxon>Actinomycetota</taxon>
        <taxon>Actinomycetes</taxon>
        <taxon>Kitasatosporales</taxon>
        <taxon>Streptomycetaceae</taxon>
        <taxon>Streptomyces</taxon>
    </lineage>
</organism>